<protein>
    <submittedName>
        <fullName evidence="1">Uncharacterized protein</fullName>
    </submittedName>
</protein>
<comment type="caution">
    <text evidence="1">The sequence shown here is derived from an EMBL/GenBank/DDBJ whole genome shotgun (WGS) entry which is preliminary data.</text>
</comment>
<evidence type="ECO:0000313" key="1">
    <source>
        <dbReference type="EMBL" id="KAH7861571.1"/>
    </source>
</evidence>
<organism evidence="1 2">
    <name type="scientific">Vaccinium darrowii</name>
    <dbReference type="NCBI Taxonomy" id="229202"/>
    <lineage>
        <taxon>Eukaryota</taxon>
        <taxon>Viridiplantae</taxon>
        <taxon>Streptophyta</taxon>
        <taxon>Embryophyta</taxon>
        <taxon>Tracheophyta</taxon>
        <taxon>Spermatophyta</taxon>
        <taxon>Magnoliopsida</taxon>
        <taxon>eudicotyledons</taxon>
        <taxon>Gunneridae</taxon>
        <taxon>Pentapetalae</taxon>
        <taxon>asterids</taxon>
        <taxon>Ericales</taxon>
        <taxon>Ericaceae</taxon>
        <taxon>Vaccinioideae</taxon>
        <taxon>Vaccinieae</taxon>
        <taxon>Vaccinium</taxon>
    </lineage>
</organism>
<dbReference type="EMBL" id="CM037154">
    <property type="protein sequence ID" value="KAH7861571.1"/>
    <property type="molecule type" value="Genomic_DNA"/>
</dbReference>
<dbReference type="Proteomes" id="UP000828048">
    <property type="component" value="Chromosome 4"/>
</dbReference>
<proteinExistence type="predicted"/>
<keyword evidence="2" id="KW-1185">Reference proteome</keyword>
<accession>A0ACB7Z831</accession>
<name>A0ACB7Z831_9ERIC</name>
<gene>
    <name evidence="1" type="ORF">Vadar_027894</name>
</gene>
<reference evidence="1 2" key="1">
    <citation type="journal article" date="2021" name="Hortic Res">
        <title>High-quality reference genome and annotation aids understanding of berry development for evergreen blueberry (Vaccinium darrowii).</title>
        <authorList>
            <person name="Yu J."/>
            <person name="Hulse-Kemp A.M."/>
            <person name="Babiker E."/>
            <person name="Staton M."/>
        </authorList>
    </citation>
    <scope>NUCLEOTIDE SEQUENCE [LARGE SCALE GENOMIC DNA]</scope>
    <source>
        <strain evidence="2">cv. NJ 8807/NJ 8810</strain>
        <tissue evidence="1">Young leaf</tissue>
    </source>
</reference>
<sequence>MMGVKDWVLSQLVSKSVVSTSQLSAGDRFSNNESPNEEFSNRVSADTSRLPISNPESQSDYPLEQVVGENSFESHCRIDEKLLDPLAKIERLQINFLRIVRRLRQSPDNLVVAKVLYRMHLASLIRAGESDLKRTNLRSDRAGKIAAEQEASGLPELDFSFRVLVLGKTGVGKSATINSIFNQSKAITDAFQPATDRIEEIGGMVNGMKISFIDTPGLLPSSTSSFRRNRTILCSVKRFIKKSPPDIVLYFERLDLINVGCGDFALMKLITEVFGSGIWFNTILVMTHSFSALPDGPNGYPLSYESYVTQCTDLLQHYIHQAVSDSKLENPVLFVENHPHCKTDVTGEKILPNGQVWKSQFLLLCLCAKVLGDVNTILKLRDSIELGPSNTTRLPSLPHLLSSFLRHRTVVGPSGEDTDANVMLCSDIEEDEYDQLPPIRILTKSEFEKLSKLQKKEYLDELDYRETLYMKKQLKEESRRRRESKFHKDGSLGADGSSDNQEPAEAVQMPDMAVPPSFDSDCPLHRYRCLLTGDQWLARPVLDPHGWDHDVGFDGVNLEIVTELKHNMVASVTGQLSKDKQDFNIQSECTAVYVDPKGPTYSVGLDIQSSAKNLIYMVRSNAKVRHFKCNVTECGVSVTSFGGKNYIGAKIEDSVSVGKRLKFSMSAGSMGNFRQAAYGGSLEATLRGRDYPVRNESSSVTLTVLSFKKDTVLGGSFQTDFRLSRGTGMSVSGNLNSRKMGQVCVKTSSSDHVEIALFAVVSICRALLRRRVNHRETLETG</sequence>
<evidence type="ECO:0000313" key="2">
    <source>
        <dbReference type="Proteomes" id="UP000828048"/>
    </source>
</evidence>